<comment type="caution">
    <text evidence="2">The sequence shown here is derived from an EMBL/GenBank/DDBJ whole genome shotgun (WGS) entry which is preliminary data.</text>
</comment>
<protein>
    <recommendedName>
        <fullName evidence="3">Secreted protein</fullName>
    </recommendedName>
</protein>
<dbReference type="Gramene" id="rna6421">
    <property type="protein sequence ID" value="RHN82272.1"/>
    <property type="gene ID" value="gene6421"/>
</dbReference>
<name>A0A396JXJ6_MEDTR</name>
<proteinExistence type="predicted"/>
<reference evidence="2" key="1">
    <citation type="journal article" date="2018" name="Nat. Plants">
        <title>Whole-genome landscape of Medicago truncatula symbiotic genes.</title>
        <authorList>
            <person name="Pecrix Y."/>
            <person name="Gamas P."/>
            <person name="Carrere S."/>
        </authorList>
    </citation>
    <scope>NUCLEOTIDE SEQUENCE</scope>
    <source>
        <tissue evidence="2">Leaves</tissue>
    </source>
</reference>
<evidence type="ECO:0000256" key="1">
    <source>
        <dbReference type="SAM" id="SignalP"/>
    </source>
</evidence>
<evidence type="ECO:0008006" key="3">
    <source>
        <dbReference type="Google" id="ProtNLM"/>
    </source>
</evidence>
<organism evidence="2">
    <name type="scientific">Medicago truncatula</name>
    <name type="common">Barrel medic</name>
    <name type="synonym">Medicago tribuloides</name>
    <dbReference type="NCBI Taxonomy" id="3880"/>
    <lineage>
        <taxon>Eukaryota</taxon>
        <taxon>Viridiplantae</taxon>
        <taxon>Streptophyta</taxon>
        <taxon>Embryophyta</taxon>
        <taxon>Tracheophyta</taxon>
        <taxon>Spermatophyta</taxon>
        <taxon>Magnoliopsida</taxon>
        <taxon>eudicotyledons</taxon>
        <taxon>Gunneridae</taxon>
        <taxon>Pentapetalae</taxon>
        <taxon>rosids</taxon>
        <taxon>fabids</taxon>
        <taxon>Fabales</taxon>
        <taxon>Fabaceae</taxon>
        <taxon>Papilionoideae</taxon>
        <taxon>50 kb inversion clade</taxon>
        <taxon>NPAAA clade</taxon>
        <taxon>Hologalegina</taxon>
        <taxon>IRL clade</taxon>
        <taxon>Trifolieae</taxon>
        <taxon>Medicago</taxon>
    </lineage>
</organism>
<feature type="chain" id="PRO_5017461467" description="Secreted protein" evidence="1">
    <location>
        <begin position="18"/>
        <end position="84"/>
    </location>
</feature>
<accession>A0A396JXJ6</accession>
<gene>
    <name evidence="2" type="ORF">MtrunA17_Chr1g0208151</name>
</gene>
<dbReference type="AlphaFoldDB" id="A0A396JXJ6"/>
<keyword evidence="1" id="KW-0732">Signal</keyword>
<feature type="signal peptide" evidence="1">
    <location>
        <begin position="1"/>
        <end position="17"/>
    </location>
</feature>
<dbReference type="Proteomes" id="UP000265566">
    <property type="component" value="Chromosome 1"/>
</dbReference>
<dbReference type="EMBL" id="PSQE01000001">
    <property type="protein sequence ID" value="RHN82272.1"/>
    <property type="molecule type" value="Genomic_DNA"/>
</dbReference>
<evidence type="ECO:0000313" key="2">
    <source>
        <dbReference type="EMBL" id="RHN82272.1"/>
    </source>
</evidence>
<sequence>MPAKSAIPCSAAATVLAVGALTTKQPCSVAAARSTLSIPTPALPTTLSLPPEDSNTSRETLVPLRTMRASQREILVQSSSGVRL</sequence>